<keyword evidence="5 6" id="KW-0472">Membrane</keyword>
<comment type="caution">
    <text evidence="7">The sequence shown here is derived from an EMBL/GenBank/DDBJ whole genome shotgun (WGS) entry which is preliminary data.</text>
</comment>
<evidence type="ECO:0000256" key="3">
    <source>
        <dbReference type="ARBA" id="ARBA00022692"/>
    </source>
</evidence>
<evidence type="ECO:0000313" key="7">
    <source>
        <dbReference type="EMBL" id="MFC5427897.1"/>
    </source>
</evidence>
<protein>
    <submittedName>
        <fullName evidence="7">Formate hydrogenlyase</fullName>
    </submittedName>
</protein>
<dbReference type="EMBL" id="JBHSMP010000007">
    <property type="protein sequence ID" value="MFC5427897.1"/>
    <property type="molecule type" value="Genomic_DNA"/>
</dbReference>
<evidence type="ECO:0000313" key="8">
    <source>
        <dbReference type="Proteomes" id="UP001596103"/>
    </source>
</evidence>
<proteinExistence type="predicted"/>
<accession>A0ABW0J4F8</accession>
<evidence type="ECO:0000256" key="6">
    <source>
        <dbReference type="SAM" id="Phobius"/>
    </source>
</evidence>
<feature type="transmembrane region" description="Helical" evidence="6">
    <location>
        <begin position="154"/>
        <end position="171"/>
    </location>
</feature>
<evidence type="ECO:0000256" key="5">
    <source>
        <dbReference type="ARBA" id="ARBA00023136"/>
    </source>
</evidence>
<keyword evidence="2" id="KW-1003">Cell membrane</keyword>
<keyword evidence="4 6" id="KW-1133">Transmembrane helix</keyword>
<comment type="subcellular location">
    <subcellularLocation>
        <location evidence="1">Cell membrane</location>
        <topology evidence="1">Multi-pass membrane protein</topology>
    </subcellularLocation>
</comment>
<evidence type="ECO:0000256" key="1">
    <source>
        <dbReference type="ARBA" id="ARBA00004651"/>
    </source>
</evidence>
<organism evidence="7 8">
    <name type="scientific">Paraburkholderia denitrificans</name>
    <dbReference type="NCBI Taxonomy" id="694025"/>
    <lineage>
        <taxon>Bacteria</taxon>
        <taxon>Pseudomonadati</taxon>
        <taxon>Pseudomonadota</taxon>
        <taxon>Betaproteobacteria</taxon>
        <taxon>Burkholderiales</taxon>
        <taxon>Burkholderiaceae</taxon>
        <taxon>Paraburkholderia</taxon>
    </lineage>
</organism>
<dbReference type="Proteomes" id="UP001596103">
    <property type="component" value="Unassembled WGS sequence"/>
</dbReference>
<keyword evidence="8" id="KW-1185">Reference proteome</keyword>
<dbReference type="InterPro" id="IPR038730">
    <property type="entry name" value="HyfE-like"/>
</dbReference>
<feature type="transmembrane region" description="Helical" evidence="6">
    <location>
        <begin position="177"/>
        <end position="199"/>
    </location>
</feature>
<gene>
    <name evidence="7" type="ORF">ACFPTO_03595</name>
</gene>
<feature type="transmembrane region" description="Helical" evidence="6">
    <location>
        <begin position="59"/>
        <end position="82"/>
    </location>
</feature>
<sequence>MHGLATQIINLLAAILLLISFAMLSQRRILALIHLYTLQGLVLALANLVLGSLLADTHLYISAALTLVLKVGLIPWILYRLVQRLNVTSDIESLLNIPATLLTGIVLVIVAFNVALPLTQFASSVARGTLGIALACVLLSFLMIITRAKAIPQVIGFLSMENSLFFAAAAATNGMPMLVELGIGLDVLVGMLILGVFMFQIREQFDSLDIPHLGEPDDE</sequence>
<feature type="transmembrane region" description="Helical" evidence="6">
    <location>
        <begin position="121"/>
        <end position="142"/>
    </location>
</feature>
<evidence type="ECO:0000256" key="2">
    <source>
        <dbReference type="ARBA" id="ARBA00022475"/>
    </source>
</evidence>
<keyword evidence="3 6" id="KW-0812">Transmembrane</keyword>
<feature type="transmembrane region" description="Helical" evidence="6">
    <location>
        <begin position="94"/>
        <end position="115"/>
    </location>
</feature>
<dbReference type="PANTHER" id="PTHR38601">
    <property type="entry name" value="HYDROGENASE-4 COMPONENT E"/>
    <property type="match status" value="1"/>
</dbReference>
<dbReference type="PANTHER" id="PTHR38601:SF1">
    <property type="entry name" value="HYDROGENASE-4 COMPONENT E"/>
    <property type="match status" value="1"/>
</dbReference>
<reference evidence="8" key="1">
    <citation type="journal article" date="2019" name="Int. J. Syst. Evol. Microbiol.">
        <title>The Global Catalogue of Microorganisms (GCM) 10K type strain sequencing project: providing services to taxonomists for standard genome sequencing and annotation.</title>
        <authorList>
            <consortium name="The Broad Institute Genomics Platform"/>
            <consortium name="The Broad Institute Genome Sequencing Center for Infectious Disease"/>
            <person name="Wu L."/>
            <person name="Ma J."/>
        </authorList>
    </citation>
    <scope>NUCLEOTIDE SEQUENCE [LARGE SCALE GENOMIC DNA]</scope>
    <source>
        <strain evidence="8">CCUG 56042</strain>
    </source>
</reference>
<feature type="transmembrane region" description="Helical" evidence="6">
    <location>
        <begin position="6"/>
        <end position="24"/>
    </location>
</feature>
<name>A0ABW0J4F8_9BURK</name>
<dbReference type="RefSeq" id="WP_377709517.1">
    <property type="nucleotide sequence ID" value="NZ_JBHSMP010000007.1"/>
</dbReference>
<evidence type="ECO:0000256" key="4">
    <source>
        <dbReference type="ARBA" id="ARBA00022989"/>
    </source>
</evidence>
<feature type="transmembrane region" description="Helical" evidence="6">
    <location>
        <begin position="31"/>
        <end position="53"/>
    </location>
</feature>